<accession>A0ABQ3VNC2</accession>
<evidence type="ECO:0000313" key="5">
    <source>
        <dbReference type="Proteomes" id="UP000635565"/>
    </source>
</evidence>
<keyword evidence="3" id="KW-0695">RNA-directed DNA polymerase</keyword>
<dbReference type="EMBL" id="BNJJ01000002">
    <property type="protein sequence ID" value="GHO82575.1"/>
    <property type="molecule type" value="Genomic_DNA"/>
</dbReference>
<name>A0ABQ3VNC2_9CHLR</name>
<reference evidence="3 5" key="1">
    <citation type="journal article" date="2021" name="Int. J. Syst. Evol. Microbiol.">
        <title>Reticulibacter mediterranei gen. nov., sp. nov., within the new family Reticulibacteraceae fam. nov., and Ktedonospora formicarum gen. nov., sp. nov., Ktedonobacter robiniae sp. nov., Dictyobacter formicarum sp. nov. and Dictyobacter arantiisoli sp. nov., belonging to the class Ktedonobacteria.</title>
        <authorList>
            <person name="Yabe S."/>
            <person name="Zheng Y."/>
            <person name="Wang C.M."/>
            <person name="Sakai Y."/>
            <person name="Abe K."/>
            <person name="Yokota A."/>
            <person name="Donadio S."/>
            <person name="Cavaletti L."/>
            <person name="Monciardini P."/>
        </authorList>
    </citation>
    <scope>NUCLEOTIDE SEQUENCE [LARGE SCALE GENOMIC DNA]</scope>
    <source>
        <strain evidence="3 5">SOSP1-9</strain>
    </source>
</reference>
<dbReference type="EMBL" id="BNJJ01000045">
    <property type="protein sequence ID" value="GHO89790.1"/>
    <property type="molecule type" value="Genomic_DNA"/>
</dbReference>
<dbReference type="GO" id="GO:0003964">
    <property type="term" value="F:RNA-directed DNA polymerase activity"/>
    <property type="evidence" value="ECO:0007669"/>
    <property type="project" value="UniProtKB-KW"/>
</dbReference>
<comment type="caution">
    <text evidence="3">The sequence shown here is derived from an EMBL/GenBank/DDBJ whole genome shotgun (WGS) entry which is preliminary data.</text>
</comment>
<keyword evidence="3" id="KW-0548">Nucleotidyltransferase</keyword>
<protein>
    <submittedName>
        <fullName evidence="3">Reverse transcriptase</fullName>
    </submittedName>
</protein>
<dbReference type="SUPFAM" id="SSF56672">
    <property type="entry name" value="DNA/RNA polymerases"/>
    <property type="match status" value="1"/>
</dbReference>
<evidence type="ECO:0000313" key="2">
    <source>
        <dbReference type="EMBL" id="GHO82575.1"/>
    </source>
</evidence>
<keyword evidence="5" id="KW-1185">Reference proteome</keyword>
<evidence type="ECO:0000259" key="1">
    <source>
        <dbReference type="PROSITE" id="PS50878"/>
    </source>
</evidence>
<dbReference type="PANTHER" id="PTHR33642:SF4">
    <property type="entry name" value="COX1_OXI3 INTRON 1 PROTEIN-RELATED"/>
    <property type="match status" value="1"/>
</dbReference>
<dbReference type="EMBL" id="BNJJ01000015">
    <property type="protein sequence ID" value="GHO87186.1"/>
    <property type="molecule type" value="Genomic_DNA"/>
</dbReference>
<dbReference type="Pfam" id="PF00078">
    <property type="entry name" value="RVT_1"/>
    <property type="match status" value="2"/>
</dbReference>
<dbReference type="InterPro" id="IPR000477">
    <property type="entry name" value="RT_dom"/>
</dbReference>
<dbReference type="InterPro" id="IPR003615">
    <property type="entry name" value="HNH_nuc"/>
</dbReference>
<sequence length="619" mass="71839">MDESQKTLQRLECLRKLNTDREWLNSNLYRLLYKVDLYIVAYERMKSAPGNITPGSDGKTIDGFSLQAIQQIIQEMRTEQFQFKPVRTVYIPKPNGKMRKLGIPSTRDKVVQEVIRLILECIYDSPHGPYFHEASHGFRPGRSCHTALREIRGKWPATNWFLEGDISDCFGSIEHGVLVGLLRKKIRDERFLNLIWKLLRAGYLDLQEARHDSLAGTPQGGIASPILANVYLHELDEKVEGIRARLERGKKKRKNPLYHNLVERKRRLQKKGGGHTKAYRELVRQMRSMPAVEVNDPDFIRVKYLRYADDWLVGICGPRTLAEQVKEELKSFLRDHLKLTLSEEKTRITHAREEQAQFLGTQLFIGRGGIQRVVTINNGLSKPFKRRSTGSEIIMEAPTHKLIKKLESKGFCTAKGIPTTKKAWIALDPDQIVQLYNGINRGLQNYYRFADNFQHFMRIQYILQYSLAKTLAAKYRYSVRRIYKRFGKTITIPVKIKDKPDRKVSFYVNHDWKKQRNGFQVGNAKIDLLLWTITMRTRSKLGKACCVCNDPLQVEMHHVRHIRKTGAKPPTGFNAILQALNRKQLPVCRSCHQKIHRGEYDGMRLTDLAYNPYASEKRR</sequence>
<evidence type="ECO:0000313" key="4">
    <source>
        <dbReference type="EMBL" id="GHO89790.1"/>
    </source>
</evidence>
<evidence type="ECO:0000313" key="3">
    <source>
        <dbReference type="EMBL" id="GHO87186.1"/>
    </source>
</evidence>
<dbReference type="SMART" id="SM00507">
    <property type="entry name" value="HNHc"/>
    <property type="match status" value="1"/>
</dbReference>
<proteinExistence type="predicted"/>
<dbReference type="RefSeq" id="WP_201360246.1">
    <property type="nucleotide sequence ID" value="NZ_BNJJ01000002.1"/>
</dbReference>
<keyword evidence="3" id="KW-0808">Transferase</keyword>
<dbReference type="PROSITE" id="PS50878">
    <property type="entry name" value="RT_POL"/>
    <property type="match status" value="1"/>
</dbReference>
<dbReference type="Pfam" id="PF01348">
    <property type="entry name" value="Intron_maturas2"/>
    <property type="match status" value="1"/>
</dbReference>
<gene>
    <name evidence="2" type="ORF">KSZ_05810</name>
    <name evidence="3" type="ORF">KSZ_51920</name>
    <name evidence="4" type="ORF">KSZ_77960</name>
</gene>
<dbReference type="InterPro" id="IPR043502">
    <property type="entry name" value="DNA/RNA_pol_sf"/>
</dbReference>
<dbReference type="Proteomes" id="UP000635565">
    <property type="component" value="Unassembled WGS sequence"/>
</dbReference>
<dbReference type="CDD" id="cd01651">
    <property type="entry name" value="RT_G2_intron"/>
    <property type="match status" value="1"/>
</dbReference>
<feature type="domain" description="Reverse transcriptase" evidence="1">
    <location>
        <begin position="72"/>
        <end position="363"/>
    </location>
</feature>
<dbReference type="PANTHER" id="PTHR33642">
    <property type="entry name" value="COX1/OXI3 INTRON 1 PROTEIN-RELATED"/>
    <property type="match status" value="1"/>
</dbReference>
<dbReference type="InterPro" id="IPR024937">
    <property type="entry name" value="Domain_X"/>
</dbReference>
<organism evidence="3 5">
    <name type="scientific">Dictyobacter formicarum</name>
    <dbReference type="NCBI Taxonomy" id="2778368"/>
    <lineage>
        <taxon>Bacteria</taxon>
        <taxon>Bacillati</taxon>
        <taxon>Chloroflexota</taxon>
        <taxon>Ktedonobacteria</taxon>
        <taxon>Ktedonobacterales</taxon>
        <taxon>Dictyobacteraceae</taxon>
        <taxon>Dictyobacter</taxon>
    </lineage>
</organism>